<name>A0ABU2QTA3_9ACTN</name>
<evidence type="ECO:0000313" key="1">
    <source>
        <dbReference type="EMBL" id="MDT0407253.1"/>
    </source>
</evidence>
<dbReference type="Proteomes" id="UP001180503">
    <property type="component" value="Unassembled WGS sequence"/>
</dbReference>
<reference evidence="2" key="1">
    <citation type="submission" date="2023-07" db="EMBL/GenBank/DDBJ databases">
        <title>30 novel species of actinomycetes from the DSMZ collection.</title>
        <authorList>
            <person name="Nouioui I."/>
        </authorList>
    </citation>
    <scope>NUCLEOTIDE SEQUENCE [LARGE SCALE GENOMIC DNA]</scope>
    <source>
        <strain evidence="2">DSM 41635</strain>
    </source>
</reference>
<organism evidence="1 2">
    <name type="scientific">Streptomyces edwardsiae</name>
    <dbReference type="NCBI Taxonomy" id="3075527"/>
    <lineage>
        <taxon>Bacteria</taxon>
        <taxon>Bacillati</taxon>
        <taxon>Actinomycetota</taxon>
        <taxon>Actinomycetes</taxon>
        <taxon>Kitasatosporales</taxon>
        <taxon>Streptomycetaceae</taxon>
        <taxon>Streptomyces</taxon>
    </lineage>
</organism>
<dbReference type="EMBL" id="JAVRFB010000504">
    <property type="protein sequence ID" value="MDT0407253.1"/>
    <property type="molecule type" value="Genomic_DNA"/>
</dbReference>
<accession>A0ABU2QTA3</accession>
<feature type="non-terminal residue" evidence="1">
    <location>
        <position position="81"/>
    </location>
</feature>
<proteinExistence type="predicted"/>
<comment type="caution">
    <text evidence="1">The sequence shown here is derived from an EMBL/GenBank/DDBJ whole genome shotgun (WGS) entry which is preliminary data.</text>
</comment>
<dbReference type="RefSeq" id="WP_311711876.1">
    <property type="nucleotide sequence ID" value="NZ_JAVRFB010000504.1"/>
</dbReference>
<evidence type="ECO:0000313" key="2">
    <source>
        <dbReference type="Proteomes" id="UP001180503"/>
    </source>
</evidence>
<sequence>MDVALLGVDDGSGTLTLVGALGVSSVWSCCPPQATASTAEAAIAVSPATRPVVVDPRFITPPTSVFYDGGKSGEVAREYRT</sequence>
<protein>
    <submittedName>
        <fullName evidence="1">Uncharacterized protein</fullName>
    </submittedName>
</protein>
<gene>
    <name evidence="1" type="ORF">RM528_36045</name>
</gene>